<feature type="transmembrane region" description="Helical" evidence="1">
    <location>
        <begin position="7"/>
        <end position="29"/>
    </location>
</feature>
<accession>A0A8J6IQM7</accession>
<dbReference type="Proteomes" id="UP000597668">
    <property type="component" value="Unassembled WGS sequence"/>
</dbReference>
<comment type="caution">
    <text evidence="2">The sequence shown here is derived from an EMBL/GenBank/DDBJ whole genome shotgun (WGS) entry which is preliminary data.</text>
</comment>
<evidence type="ECO:0000256" key="1">
    <source>
        <dbReference type="SAM" id="Phobius"/>
    </source>
</evidence>
<keyword evidence="1" id="KW-0812">Transmembrane</keyword>
<name>A0A8J6IQM7_9FIRM</name>
<evidence type="ECO:0000313" key="3">
    <source>
        <dbReference type="Proteomes" id="UP000597668"/>
    </source>
</evidence>
<sequence length="202" mass="23524">MEYIKDLIIAIGGGTTALIALLTIFKALFMKFFERVIDTAFEKNIEKYKNVLTRSTTAFEILLDKELDFYTNSDPLFAEVIVLVQDLVYYSSSDDKMDYEFQRKNYKQCFLRYCELIKEIKEKTLVHQVYLPRTIFMECSNIVSQMQEGLQHWKLVADVVFNLSTEKIDTIKSNELSDNILRQIALAETLIKARLTTLSNIN</sequence>
<protein>
    <submittedName>
        <fullName evidence="2">Uncharacterized protein</fullName>
    </submittedName>
</protein>
<keyword evidence="3" id="KW-1185">Reference proteome</keyword>
<dbReference type="RefSeq" id="WP_105204803.1">
    <property type="nucleotide sequence ID" value="NZ_JACOGI010000001.1"/>
</dbReference>
<dbReference type="AlphaFoldDB" id="A0A8J6IQM7"/>
<reference evidence="2" key="1">
    <citation type="submission" date="2020-08" db="EMBL/GenBank/DDBJ databases">
        <authorList>
            <person name="Liu C."/>
            <person name="Sun Q."/>
        </authorList>
    </citation>
    <scope>NUCLEOTIDE SEQUENCE</scope>
    <source>
        <strain evidence="2">NSJ-65</strain>
    </source>
</reference>
<proteinExistence type="predicted"/>
<dbReference type="OrthoDB" id="9993626at2"/>
<evidence type="ECO:0000313" key="2">
    <source>
        <dbReference type="EMBL" id="MBC3516338.1"/>
    </source>
</evidence>
<keyword evidence="1" id="KW-1133">Transmembrane helix</keyword>
<organism evidence="2 3">
    <name type="scientific">Neobittarella massiliensis</name>
    <name type="common">ex Bilen et al. 2018</name>
    <dbReference type="NCBI Taxonomy" id="2041842"/>
    <lineage>
        <taxon>Bacteria</taxon>
        <taxon>Bacillati</taxon>
        <taxon>Bacillota</taxon>
        <taxon>Clostridia</taxon>
        <taxon>Eubacteriales</taxon>
        <taxon>Oscillospiraceae</taxon>
        <taxon>Neobittarella (ex Bilen et al. 2018)</taxon>
    </lineage>
</organism>
<keyword evidence="1" id="KW-0472">Membrane</keyword>
<dbReference type="EMBL" id="JACOGI010000001">
    <property type="protein sequence ID" value="MBC3516338.1"/>
    <property type="molecule type" value="Genomic_DNA"/>
</dbReference>
<gene>
    <name evidence="2" type="ORF">H8K20_08005</name>
</gene>